<evidence type="ECO:0000313" key="5">
    <source>
        <dbReference type="EMBL" id="KAK7268387.1"/>
    </source>
</evidence>
<reference evidence="5 6" key="1">
    <citation type="submission" date="2024-01" db="EMBL/GenBank/DDBJ databases">
        <title>The genomes of 5 underutilized Papilionoideae crops provide insights into root nodulation and disease resistanc.</title>
        <authorList>
            <person name="Yuan L."/>
        </authorList>
    </citation>
    <scope>NUCLEOTIDE SEQUENCE [LARGE SCALE GENOMIC DNA]</scope>
    <source>
        <strain evidence="5">ZHUSHIDOU_FW_LH</strain>
        <tissue evidence="5">Leaf</tissue>
    </source>
</reference>
<keyword evidence="1" id="KW-0597">Phosphoprotein</keyword>
<dbReference type="PANTHER" id="PTHR15672:SF8">
    <property type="entry name" value="PROTEIN ENCORE"/>
    <property type="match status" value="1"/>
</dbReference>
<name>A0AAN9I6W7_CROPI</name>
<gene>
    <name evidence="5" type="ORF">RIF29_21085</name>
</gene>
<evidence type="ECO:0000259" key="4">
    <source>
        <dbReference type="PROSITE" id="PS51673"/>
    </source>
</evidence>
<dbReference type="PROSITE" id="PS51061">
    <property type="entry name" value="R3H"/>
    <property type="match status" value="1"/>
</dbReference>
<evidence type="ECO:0008006" key="7">
    <source>
        <dbReference type="Google" id="ProtNLM"/>
    </source>
</evidence>
<dbReference type="AlphaFoldDB" id="A0AAN9I6W7"/>
<organism evidence="5 6">
    <name type="scientific">Crotalaria pallida</name>
    <name type="common">Smooth rattlebox</name>
    <name type="synonym">Crotalaria striata</name>
    <dbReference type="NCBI Taxonomy" id="3830"/>
    <lineage>
        <taxon>Eukaryota</taxon>
        <taxon>Viridiplantae</taxon>
        <taxon>Streptophyta</taxon>
        <taxon>Embryophyta</taxon>
        <taxon>Tracheophyta</taxon>
        <taxon>Spermatophyta</taxon>
        <taxon>Magnoliopsida</taxon>
        <taxon>eudicotyledons</taxon>
        <taxon>Gunneridae</taxon>
        <taxon>Pentapetalae</taxon>
        <taxon>rosids</taxon>
        <taxon>fabids</taxon>
        <taxon>Fabales</taxon>
        <taxon>Fabaceae</taxon>
        <taxon>Papilionoideae</taxon>
        <taxon>50 kb inversion clade</taxon>
        <taxon>genistoids sensu lato</taxon>
        <taxon>core genistoids</taxon>
        <taxon>Crotalarieae</taxon>
        <taxon>Crotalaria</taxon>
    </lineage>
</organism>
<dbReference type="Gene3D" id="3.30.1370.50">
    <property type="entry name" value="R3H-like domain"/>
    <property type="match status" value="1"/>
</dbReference>
<feature type="compositionally biased region" description="Low complexity" evidence="2">
    <location>
        <begin position="199"/>
        <end position="209"/>
    </location>
</feature>
<dbReference type="Pfam" id="PF12752">
    <property type="entry name" value="SUZ"/>
    <property type="match status" value="1"/>
</dbReference>
<dbReference type="PANTHER" id="PTHR15672">
    <property type="entry name" value="CAMP-REGULATED PHOSPHOPROTEIN 21 RELATED R3H DOMAIN CONTAINING PROTEIN"/>
    <property type="match status" value="1"/>
</dbReference>
<dbReference type="SUPFAM" id="SSF82708">
    <property type="entry name" value="R3H domain"/>
    <property type="match status" value="1"/>
</dbReference>
<dbReference type="PROSITE" id="PS51673">
    <property type="entry name" value="SUZ"/>
    <property type="match status" value="1"/>
</dbReference>
<evidence type="ECO:0000313" key="6">
    <source>
        <dbReference type="Proteomes" id="UP001372338"/>
    </source>
</evidence>
<feature type="region of interest" description="Disordered" evidence="2">
    <location>
        <begin position="465"/>
        <end position="485"/>
    </location>
</feature>
<dbReference type="InterPro" id="IPR036867">
    <property type="entry name" value="R3H_dom_sf"/>
</dbReference>
<dbReference type="CDD" id="cd02642">
    <property type="entry name" value="R3H_encore_like"/>
    <property type="match status" value="1"/>
</dbReference>
<dbReference type="InterPro" id="IPR024771">
    <property type="entry name" value="SUZ"/>
</dbReference>
<dbReference type="InterPro" id="IPR001374">
    <property type="entry name" value="R3H_dom"/>
</dbReference>
<dbReference type="EMBL" id="JAYWIO010000004">
    <property type="protein sequence ID" value="KAK7268387.1"/>
    <property type="molecule type" value="Genomic_DNA"/>
</dbReference>
<dbReference type="Proteomes" id="UP001372338">
    <property type="component" value="Unassembled WGS sequence"/>
</dbReference>
<feature type="region of interest" description="Disordered" evidence="2">
    <location>
        <begin position="31"/>
        <end position="67"/>
    </location>
</feature>
<dbReference type="SMART" id="SM00393">
    <property type="entry name" value="R3H"/>
    <property type="match status" value="1"/>
</dbReference>
<dbReference type="InterPro" id="IPR051937">
    <property type="entry name" value="R3H_domain_containing"/>
</dbReference>
<feature type="compositionally biased region" description="Basic and acidic residues" evidence="2">
    <location>
        <begin position="210"/>
        <end position="220"/>
    </location>
</feature>
<feature type="compositionally biased region" description="Polar residues" evidence="2">
    <location>
        <begin position="277"/>
        <end position="295"/>
    </location>
</feature>
<dbReference type="GO" id="GO:0003676">
    <property type="term" value="F:nucleic acid binding"/>
    <property type="evidence" value="ECO:0007669"/>
    <property type="project" value="UniProtKB-UniRule"/>
</dbReference>
<feature type="domain" description="SUZ" evidence="4">
    <location>
        <begin position="159"/>
        <end position="230"/>
    </location>
</feature>
<comment type="caution">
    <text evidence="5">The sequence shown here is derived from an EMBL/GenBank/DDBJ whole genome shotgun (WGS) entry which is preliminary data.</text>
</comment>
<feature type="compositionally biased region" description="Polar residues" evidence="2">
    <location>
        <begin position="189"/>
        <end position="198"/>
    </location>
</feature>
<evidence type="ECO:0000256" key="2">
    <source>
        <dbReference type="SAM" id="MobiDB-lite"/>
    </source>
</evidence>
<proteinExistence type="predicted"/>
<protein>
    <recommendedName>
        <fullName evidence="7">R3H domain-containing protein 2-like</fullName>
    </recommendedName>
</protein>
<feature type="domain" description="R3H" evidence="3">
    <location>
        <begin position="87"/>
        <end position="156"/>
    </location>
</feature>
<evidence type="ECO:0000256" key="1">
    <source>
        <dbReference type="ARBA" id="ARBA00022553"/>
    </source>
</evidence>
<keyword evidence="6" id="KW-1185">Reference proteome</keyword>
<dbReference type="Pfam" id="PF01424">
    <property type="entry name" value="R3H"/>
    <property type="match status" value="1"/>
</dbReference>
<evidence type="ECO:0000259" key="3">
    <source>
        <dbReference type="PROSITE" id="PS51061"/>
    </source>
</evidence>
<feature type="region of interest" description="Disordered" evidence="2">
    <location>
        <begin position="184"/>
        <end position="320"/>
    </location>
</feature>
<sequence length="485" mass="53622">MEGSAADDLGAPESWEVADLDESVNRLNLLLKDSKLSDHSSSSSPPPPPPPASASNSSSPTGDKLPDDVINQVDQFLRDAIQNPRERLSVLRMEQDVEKFIRDPNQQQLEFEQLPTSYLRLAAHRVAQHYSLQSMVLLDNSLPDGSGSRIIVRKTSECKLPVIRLADIPVKLSPENNAVKKVAIKQRPQKQAQVLSHANSQSGKNSNSKSVEERKEEYSRARARIFSLSSNGGTGGGKPESESRQQDSSSRGSFGVPRVEDKPVSVPDVSFSRGLVESSTNTTRGLVESSTNTTRGLVESSTNTSRARSRTEKESVGSRYRQSNRVAIFRDREVDRKDPDYDRSYDRYMQRFDPGFGFNGGGSYTMQPMYTAVVNYNTEFPQLGSPHGPQLSTEHQPRPLPQHIPGPWAPQPIPSGIGYGHPETMMSPFNPGQVGAHSSAMYLHSPQYPCQRPGMPFIHHEHVHQPFAQSHQPPPDASFGLARPR</sequence>
<accession>A0AAN9I6W7</accession>